<keyword evidence="2" id="KW-0333">Golgi apparatus</keyword>
<dbReference type="RefSeq" id="WP_103884539.1">
    <property type="nucleotide sequence ID" value="NZ_FNVU01000002.1"/>
</dbReference>
<dbReference type="GO" id="GO:0005737">
    <property type="term" value="C:cytoplasm"/>
    <property type="evidence" value="ECO:0007669"/>
    <property type="project" value="UniProtKB-ARBA"/>
</dbReference>
<dbReference type="Pfam" id="PF05719">
    <property type="entry name" value="GPP34"/>
    <property type="match status" value="1"/>
</dbReference>
<evidence type="ECO:0000256" key="3">
    <source>
        <dbReference type="ARBA" id="ARBA00023121"/>
    </source>
</evidence>
<organism evidence="5 6">
    <name type="scientific">Actinacidiphila yanglinensis</name>
    <dbReference type="NCBI Taxonomy" id="310779"/>
    <lineage>
        <taxon>Bacteria</taxon>
        <taxon>Bacillati</taxon>
        <taxon>Actinomycetota</taxon>
        <taxon>Actinomycetes</taxon>
        <taxon>Kitasatosporales</taxon>
        <taxon>Streptomycetaceae</taxon>
        <taxon>Actinacidiphila</taxon>
    </lineage>
</organism>
<protein>
    <submittedName>
        <fullName evidence="5">Golgi phosphoprotein 3 (GPP34)</fullName>
    </submittedName>
</protein>
<dbReference type="InterPro" id="IPR008628">
    <property type="entry name" value="GPP34-like"/>
</dbReference>
<gene>
    <name evidence="5" type="ORF">SAMN05216223_102402</name>
</gene>
<keyword evidence="3" id="KW-0446">Lipid-binding</keyword>
<keyword evidence="6" id="KW-1185">Reference proteome</keyword>
<keyword evidence="4" id="KW-0472">Membrane</keyword>
<evidence type="ECO:0000256" key="1">
    <source>
        <dbReference type="ARBA" id="ARBA00004255"/>
    </source>
</evidence>
<accession>A0A1H5VQX1</accession>
<name>A0A1H5VQX1_9ACTN</name>
<dbReference type="InterPro" id="IPR038261">
    <property type="entry name" value="GPP34-like_sf"/>
</dbReference>
<evidence type="ECO:0000256" key="2">
    <source>
        <dbReference type="ARBA" id="ARBA00023034"/>
    </source>
</evidence>
<reference evidence="5 6" key="1">
    <citation type="submission" date="2016-10" db="EMBL/GenBank/DDBJ databases">
        <authorList>
            <person name="de Groot N.N."/>
        </authorList>
    </citation>
    <scope>NUCLEOTIDE SEQUENCE [LARGE SCALE GENOMIC DNA]</scope>
    <source>
        <strain evidence="5 6">CGMCC 4.2023</strain>
    </source>
</reference>
<dbReference type="Gene3D" id="1.10.3630.10">
    <property type="entry name" value="yeast vps74-n-term truncation variant domain like"/>
    <property type="match status" value="1"/>
</dbReference>
<proteinExistence type="predicted"/>
<evidence type="ECO:0000313" key="6">
    <source>
        <dbReference type="Proteomes" id="UP000236754"/>
    </source>
</evidence>
<dbReference type="Proteomes" id="UP000236754">
    <property type="component" value="Unassembled WGS sequence"/>
</dbReference>
<dbReference type="AlphaFoldDB" id="A0A1H5VQX1"/>
<dbReference type="OrthoDB" id="4337985at2"/>
<evidence type="ECO:0000256" key="4">
    <source>
        <dbReference type="ARBA" id="ARBA00023136"/>
    </source>
</evidence>
<dbReference type="EMBL" id="FNVU01000002">
    <property type="protein sequence ID" value="SEF89725.1"/>
    <property type="molecule type" value="Genomic_DNA"/>
</dbReference>
<evidence type="ECO:0000313" key="5">
    <source>
        <dbReference type="EMBL" id="SEF89725.1"/>
    </source>
</evidence>
<sequence>MNTHMLTLPEELMVLGINPGRAKGLVLRHHLHYGMAGALLSELEWRGRVAENRGKVVALAGPAAGDPLFDAGLALLRADKPVRTRRWISRHAGAVSESCAERLVQRGVLRIESRRVLGLFRSRSYHLTDLDLARHVLADFQGAAKLGFPDPRSRTLAALAGAIDLSRRIVPDTGNKKELRRSIRALTRETWSAHAVRRIIEAESSDGGG</sequence>
<dbReference type="GO" id="GO:0070273">
    <property type="term" value="F:phosphatidylinositol-4-phosphate binding"/>
    <property type="evidence" value="ECO:0007669"/>
    <property type="project" value="InterPro"/>
</dbReference>
<comment type="subcellular location">
    <subcellularLocation>
        <location evidence="1">Golgi apparatus membrane</location>
        <topology evidence="1">Peripheral membrane protein</topology>
        <orientation evidence="1">Cytoplasmic side</orientation>
    </subcellularLocation>
</comment>
<dbReference type="GO" id="GO:0012505">
    <property type="term" value="C:endomembrane system"/>
    <property type="evidence" value="ECO:0007669"/>
    <property type="project" value="UniProtKB-ARBA"/>
</dbReference>